<organism evidence="9 10">
    <name type="scientific">Microbacterium jejuense</name>
    <dbReference type="NCBI Taxonomy" id="1263637"/>
    <lineage>
        <taxon>Bacteria</taxon>
        <taxon>Bacillati</taxon>
        <taxon>Actinomycetota</taxon>
        <taxon>Actinomycetes</taxon>
        <taxon>Micrococcales</taxon>
        <taxon>Microbacteriaceae</taxon>
        <taxon>Microbacterium</taxon>
    </lineage>
</organism>
<evidence type="ECO:0000256" key="2">
    <source>
        <dbReference type="ARBA" id="ARBA00022723"/>
    </source>
</evidence>
<feature type="signal peptide" evidence="7">
    <location>
        <begin position="1"/>
        <end position="19"/>
    </location>
</feature>
<reference evidence="9 10" key="1">
    <citation type="journal article" date="2021" name="MBio">
        <title>Poor Competitiveness of Bradyrhizobium in Pigeon Pea Root Colonization in Indian Soils.</title>
        <authorList>
            <person name="Chalasani D."/>
            <person name="Basu A."/>
            <person name="Pullabhotla S.V.S.R.N."/>
            <person name="Jorrin B."/>
            <person name="Neal A.L."/>
            <person name="Poole P.S."/>
            <person name="Podile A.R."/>
            <person name="Tkacz A."/>
        </authorList>
    </citation>
    <scope>NUCLEOTIDE SEQUENCE [LARGE SCALE GENOMIC DNA]</scope>
    <source>
        <strain evidence="9 10">HU14</strain>
    </source>
</reference>
<dbReference type="InterPro" id="IPR032694">
    <property type="entry name" value="CopC/D"/>
</dbReference>
<feature type="chain" id="PRO_5045246878" evidence="7">
    <location>
        <begin position="20"/>
        <end position="228"/>
    </location>
</feature>
<sequence>MSALVAALTLAFAAVVATASPAAAHDALIGADPADGSTVAALPAQITLTFSADIAGDPGASEVQVTDASGADLADGTPTVSDNVLTQPVAGDASGVVTVLWKVVSSDGHPTSGQLTFTVEGAPAPAPTESATAAPTPTTSAEPTEAPTPTQSGTPATTDEDSTFADVWPWVVIGILLAGAAGAVIYLLVSRARRENALGGSAEEGAQDAAGQGPSAGAAPGSGPDSDH</sequence>
<keyword evidence="10" id="KW-1185">Reference proteome</keyword>
<keyword evidence="6" id="KW-0472">Membrane</keyword>
<evidence type="ECO:0000256" key="6">
    <source>
        <dbReference type="SAM" id="Phobius"/>
    </source>
</evidence>
<proteinExistence type="predicted"/>
<keyword evidence="2" id="KW-0479">Metal-binding</keyword>
<feature type="compositionally biased region" description="Low complexity" evidence="5">
    <location>
        <begin position="127"/>
        <end position="150"/>
    </location>
</feature>
<keyword evidence="6" id="KW-1133">Transmembrane helix</keyword>
<dbReference type="Gene3D" id="2.60.40.1220">
    <property type="match status" value="1"/>
</dbReference>
<evidence type="ECO:0000256" key="1">
    <source>
        <dbReference type="ARBA" id="ARBA00004196"/>
    </source>
</evidence>
<evidence type="ECO:0000256" key="3">
    <source>
        <dbReference type="ARBA" id="ARBA00022729"/>
    </source>
</evidence>
<feature type="compositionally biased region" description="Low complexity" evidence="5">
    <location>
        <begin position="199"/>
        <end position="228"/>
    </location>
</feature>
<evidence type="ECO:0000259" key="8">
    <source>
        <dbReference type="Pfam" id="PF04234"/>
    </source>
</evidence>
<dbReference type="EMBL" id="JAEUAW010000006">
    <property type="protein sequence ID" value="MBW9094063.1"/>
    <property type="molecule type" value="Genomic_DNA"/>
</dbReference>
<dbReference type="PANTHER" id="PTHR34820">
    <property type="entry name" value="INNER MEMBRANE PROTEIN YEBZ"/>
    <property type="match status" value="1"/>
</dbReference>
<evidence type="ECO:0000256" key="5">
    <source>
        <dbReference type="SAM" id="MobiDB-lite"/>
    </source>
</evidence>
<evidence type="ECO:0000256" key="4">
    <source>
        <dbReference type="ARBA" id="ARBA00023008"/>
    </source>
</evidence>
<comment type="caution">
    <text evidence="9">The sequence shown here is derived from an EMBL/GenBank/DDBJ whole genome shotgun (WGS) entry which is preliminary data.</text>
</comment>
<evidence type="ECO:0000313" key="9">
    <source>
        <dbReference type="EMBL" id="MBW9094063.1"/>
    </source>
</evidence>
<accession>A0ABS7HN26</accession>
<feature type="region of interest" description="Disordered" evidence="5">
    <location>
        <begin position="118"/>
        <end position="161"/>
    </location>
</feature>
<evidence type="ECO:0000256" key="7">
    <source>
        <dbReference type="SAM" id="SignalP"/>
    </source>
</evidence>
<dbReference type="Pfam" id="PF04234">
    <property type="entry name" value="CopC"/>
    <property type="match status" value="1"/>
</dbReference>
<dbReference type="InterPro" id="IPR007348">
    <property type="entry name" value="CopC_dom"/>
</dbReference>
<keyword evidence="6" id="KW-0812">Transmembrane</keyword>
<feature type="transmembrane region" description="Helical" evidence="6">
    <location>
        <begin position="167"/>
        <end position="189"/>
    </location>
</feature>
<evidence type="ECO:0000313" key="10">
    <source>
        <dbReference type="Proteomes" id="UP001196843"/>
    </source>
</evidence>
<keyword evidence="4" id="KW-0186">Copper</keyword>
<dbReference type="InterPro" id="IPR014755">
    <property type="entry name" value="Cu-Rt/internalin_Ig-like"/>
</dbReference>
<name>A0ABS7HN26_9MICO</name>
<dbReference type="Proteomes" id="UP001196843">
    <property type="component" value="Unassembled WGS sequence"/>
</dbReference>
<dbReference type="PANTHER" id="PTHR34820:SF4">
    <property type="entry name" value="INNER MEMBRANE PROTEIN YEBZ"/>
    <property type="match status" value="1"/>
</dbReference>
<dbReference type="SUPFAM" id="SSF81296">
    <property type="entry name" value="E set domains"/>
    <property type="match status" value="1"/>
</dbReference>
<feature type="region of interest" description="Disordered" evidence="5">
    <location>
        <begin position="197"/>
        <end position="228"/>
    </location>
</feature>
<dbReference type="InterPro" id="IPR014756">
    <property type="entry name" value="Ig_E-set"/>
</dbReference>
<gene>
    <name evidence="9" type="ORF">JNB62_10245</name>
</gene>
<comment type="subcellular location">
    <subcellularLocation>
        <location evidence="1">Cell envelope</location>
    </subcellularLocation>
</comment>
<protein>
    <submittedName>
        <fullName evidence="9">Copper resistance protein CopC</fullName>
    </submittedName>
</protein>
<feature type="domain" description="CopC" evidence="8">
    <location>
        <begin position="25"/>
        <end position="119"/>
    </location>
</feature>
<keyword evidence="3 7" id="KW-0732">Signal</keyword>